<comment type="similarity">
    <text evidence="1">Belongs to the UPF0161 family.</text>
</comment>
<dbReference type="HOGENOM" id="CLU_1747912_0_0_7"/>
<dbReference type="AlphaFoldDB" id="A1AQ42"/>
<organism evidence="3 4">
    <name type="scientific">Pelobacter propionicus (strain DSM 2379 / NBRC 103807 / OttBd1)</name>
    <dbReference type="NCBI Taxonomy" id="338966"/>
    <lineage>
        <taxon>Bacteria</taxon>
        <taxon>Pseudomonadati</taxon>
        <taxon>Thermodesulfobacteriota</taxon>
        <taxon>Desulfuromonadia</taxon>
        <taxon>Desulfuromonadales</taxon>
        <taxon>Desulfuromonadaceae</taxon>
        <taxon>Pelobacter</taxon>
    </lineage>
</organism>
<gene>
    <name evidence="3" type="ordered locus">Ppro_1850</name>
</gene>
<dbReference type="Pfam" id="PF01809">
    <property type="entry name" value="YidD"/>
    <property type="match status" value="1"/>
</dbReference>
<feature type="region of interest" description="Disordered" evidence="2">
    <location>
        <begin position="41"/>
        <end position="60"/>
    </location>
</feature>
<dbReference type="STRING" id="338966.Ppro_1850"/>
<dbReference type="GO" id="GO:0005886">
    <property type="term" value="C:plasma membrane"/>
    <property type="evidence" value="ECO:0007669"/>
    <property type="project" value="UniProtKB-SubCell"/>
</dbReference>
<proteinExistence type="inferred from homology"/>
<evidence type="ECO:0000313" key="4">
    <source>
        <dbReference type="Proteomes" id="UP000006732"/>
    </source>
</evidence>
<dbReference type="RefSeq" id="WP_011735738.1">
    <property type="nucleotide sequence ID" value="NC_008609.1"/>
</dbReference>
<sequence>MPRALLDRSATGRRFRLPALLAMAGGFLLVAAPHSCLATAMNGPDRGGETRSAPSPGQETSPLRFVFLGAIHLYRTYVSPIDGPRCGFTPSCSAFARQAVGEYGGLRGVIMTADRLTRCNIFKKPGPDYPLLPNGRLFDPVSAHTLTEQ</sequence>
<dbReference type="SMART" id="SM01234">
    <property type="entry name" value="Haemolytic"/>
    <property type="match status" value="1"/>
</dbReference>
<evidence type="ECO:0000256" key="1">
    <source>
        <dbReference type="HAMAP-Rule" id="MF_00386"/>
    </source>
</evidence>
<keyword evidence="1" id="KW-0997">Cell inner membrane</keyword>
<evidence type="ECO:0000256" key="2">
    <source>
        <dbReference type="SAM" id="MobiDB-lite"/>
    </source>
</evidence>
<evidence type="ECO:0000313" key="3">
    <source>
        <dbReference type="EMBL" id="ABK99462.1"/>
    </source>
</evidence>
<comment type="subcellular location">
    <subcellularLocation>
        <location evidence="1">Cell inner membrane</location>
        <topology evidence="1">Peripheral membrane protein</topology>
        <orientation evidence="1">Cytoplasmic side</orientation>
    </subcellularLocation>
</comment>
<dbReference type="PANTHER" id="PTHR33383:SF1">
    <property type="entry name" value="MEMBRANE PROTEIN INSERTION EFFICIENCY FACTOR-RELATED"/>
    <property type="match status" value="1"/>
</dbReference>
<reference evidence="3 4" key="1">
    <citation type="submission" date="2006-10" db="EMBL/GenBank/DDBJ databases">
        <title>Complete sequence of chromosome of Pelobacter propionicus DSM 2379.</title>
        <authorList>
            <consortium name="US DOE Joint Genome Institute"/>
            <person name="Copeland A."/>
            <person name="Lucas S."/>
            <person name="Lapidus A."/>
            <person name="Barry K."/>
            <person name="Detter J.C."/>
            <person name="Glavina del Rio T."/>
            <person name="Hammon N."/>
            <person name="Israni S."/>
            <person name="Dalin E."/>
            <person name="Tice H."/>
            <person name="Pitluck S."/>
            <person name="Saunders E."/>
            <person name="Brettin T."/>
            <person name="Bruce D."/>
            <person name="Han C."/>
            <person name="Tapia R."/>
            <person name="Schmutz J."/>
            <person name="Larimer F."/>
            <person name="Land M."/>
            <person name="Hauser L."/>
            <person name="Kyrpides N."/>
            <person name="Kim E."/>
            <person name="Lovley D."/>
            <person name="Richardson P."/>
        </authorList>
    </citation>
    <scope>NUCLEOTIDE SEQUENCE [LARGE SCALE GENOMIC DNA]</scope>
    <source>
        <strain evidence="4">DSM 2379 / NBRC 103807 / OttBd1</strain>
    </source>
</reference>
<dbReference type="PANTHER" id="PTHR33383">
    <property type="entry name" value="MEMBRANE PROTEIN INSERTION EFFICIENCY FACTOR-RELATED"/>
    <property type="match status" value="1"/>
</dbReference>
<dbReference type="NCBIfam" id="TIGR00278">
    <property type="entry name" value="membrane protein insertion efficiency factor YidD"/>
    <property type="match status" value="1"/>
</dbReference>
<comment type="function">
    <text evidence="1">Could be involved in insertion of integral membrane proteins into the membrane.</text>
</comment>
<keyword evidence="4" id="KW-1185">Reference proteome</keyword>
<name>A1AQ42_PELPD</name>
<dbReference type="InterPro" id="IPR002696">
    <property type="entry name" value="Membr_insert_effic_factor_YidD"/>
</dbReference>
<dbReference type="eggNOG" id="COG0759">
    <property type="taxonomic scope" value="Bacteria"/>
</dbReference>
<dbReference type="EMBL" id="CP000482">
    <property type="protein sequence ID" value="ABK99462.1"/>
    <property type="molecule type" value="Genomic_DNA"/>
</dbReference>
<keyword evidence="1" id="KW-0472">Membrane</keyword>
<keyword evidence="1" id="KW-1003">Cell membrane</keyword>
<dbReference type="KEGG" id="ppd:Ppro_1850"/>
<dbReference type="OrthoDB" id="1034601at2"/>
<dbReference type="HAMAP" id="MF_00386">
    <property type="entry name" value="UPF0161_YidD"/>
    <property type="match status" value="1"/>
</dbReference>
<accession>A1AQ42</accession>
<protein>
    <recommendedName>
        <fullName evidence="1">Putative membrane protein insertion efficiency factor</fullName>
    </recommendedName>
</protein>
<dbReference type="Proteomes" id="UP000006732">
    <property type="component" value="Chromosome"/>
</dbReference>